<protein>
    <submittedName>
        <fullName evidence="6">LCP family protein required for cell wall assembly</fullName>
    </submittedName>
</protein>
<feature type="compositionally biased region" description="Gly residues" evidence="2">
    <location>
        <begin position="496"/>
        <end position="505"/>
    </location>
</feature>
<feature type="transmembrane region" description="Helical" evidence="3">
    <location>
        <begin position="55"/>
        <end position="77"/>
    </location>
</feature>
<evidence type="ECO:0000256" key="2">
    <source>
        <dbReference type="SAM" id="MobiDB-lite"/>
    </source>
</evidence>
<evidence type="ECO:0000313" key="7">
    <source>
        <dbReference type="Proteomes" id="UP000572635"/>
    </source>
</evidence>
<dbReference type="RefSeq" id="WP_184392412.1">
    <property type="nucleotide sequence ID" value="NZ_BAAAJD010000134.1"/>
</dbReference>
<dbReference type="PANTHER" id="PTHR33392:SF6">
    <property type="entry name" value="POLYISOPRENYL-TEICHOIC ACID--PEPTIDOGLYCAN TEICHOIC ACID TRANSFERASE TAGU"/>
    <property type="match status" value="1"/>
</dbReference>
<keyword evidence="3" id="KW-0472">Membrane</keyword>
<dbReference type="EMBL" id="JACHDB010000001">
    <property type="protein sequence ID" value="MBB5432914.1"/>
    <property type="molecule type" value="Genomic_DNA"/>
</dbReference>
<feature type="compositionally biased region" description="Basic and acidic residues" evidence="2">
    <location>
        <begin position="377"/>
        <end position="391"/>
    </location>
</feature>
<comment type="caution">
    <text evidence="6">The sequence shown here is derived from an EMBL/GenBank/DDBJ whole genome shotgun (WGS) entry which is preliminary data.</text>
</comment>
<accession>A0A7W8QMV0</accession>
<keyword evidence="3" id="KW-0812">Transmembrane</keyword>
<reference evidence="6 7" key="1">
    <citation type="submission" date="2020-08" db="EMBL/GenBank/DDBJ databases">
        <title>Sequencing the genomes of 1000 actinobacteria strains.</title>
        <authorList>
            <person name="Klenk H.-P."/>
        </authorList>
    </citation>
    <scope>NUCLEOTIDE SEQUENCE [LARGE SCALE GENOMIC DNA]</scope>
    <source>
        <strain evidence="6 7">DSM 44551</strain>
    </source>
</reference>
<gene>
    <name evidence="6" type="ORF">HDA36_002998</name>
</gene>
<feature type="domain" description="LytR/CpsA/Psr regulator C-terminal" evidence="5">
    <location>
        <begin position="392"/>
        <end position="478"/>
    </location>
</feature>
<comment type="similarity">
    <text evidence="1">Belongs to the LytR/CpsA/Psr (LCP) family.</text>
</comment>
<evidence type="ECO:0000256" key="3">
    <source>
        <dbReference type="SAM" id="Phobius"/>
    </source>
</evidence>
<dbReference type="Pfam" id="PF03816">
    <property type="entry name" value="LytR_cpsA_psr"/>
    <property type="match status" value="1"/>
</dbReference>
<feature type="region of interest" description="Disordered" evidence="2">
    <location>
        <begin position="1"/>
        <end position="48"/>
    </location>
</feature>
<dbReference type="InterPro" id="IPR004474">
    <property type="entry name" value="LytR_CpsA_psr"/>
</dbReference>
<dbReference type="PANTHER" id="PTHR33392">
    <property type="entry name" value="POLYISOPRENYL-TEICHOIC ACID--PEPTIDOGLYCAN TEICHOIC ACID TRANSFERASE TAGU"/>
    <property type="match status" value="1"/>
</dbReference>
<dbReference type="Proteomes" id="UP000572635">
    <property type="component" value="Unassembled WGS sequence"/>
</dbReference>
<name>A0A7W8QMV0_9ACTN</name>
<feature type="compositionally biased region" description="Low complexity" evidence="2">
    <location>
        <begin position="486"/>
        <end position="495"/>
    </location>
</feature>
<feature type="domain" description="Cell envelope-related transcriptional attenuator" evidence="4">
    <location>
        <begin position="136"/>
        <end position="278"/>
    </location>
</feature>
<sequence length="517" mass="53250">MGERRGDDGYGQDGGDGAEFRRVRSSPTPPDRGGPARGGPRRPLTPAPAVRRRRVTLLLAGTLSVLVLLASGTAWALTGWMSGSLNRFDVFGALGDRPDNGPKGALDFLVIGSDSRDGMDGAAKGDLGVGNADGQRADTMMLVHLNASRDAVTVVGIPRDSWVDIPGEGENKINAAYAYGGPQLAVQTVESATNVRIDHYVEIDFSGFVDVVDALGGIEVCLPEPITDEKAKLDMAAGTHQVDGHEALAFARTRKTSGGDLDRIDRQQQVMAALLDKALSSDTLGDPARFSAFLDTALSSVTVDRELDTSAINQLGGQLRSIGLEDVSFTQVPVDDPAFWTPHGDVAVTWDRPAAAEMFGRISADKPLEGGSGGGGGKRDDSAGSGEPRPEDVTVQVFNGIGTPGLGNKAADALAAQGFSVPAQAQNWSASDVETTMVRYAPDAEAEAELVASALPGAELEADPTAGEEVQVVLGFDFTEVGEVEGGASPASPSPGGAGSGGTGGSAPKSGKENVCG</sequence>
<organism evidence="6 7">
    <name type="scientific">Nocardiopsis composta</name>
    <dbReference type="NCBI Taxonomy" id="157465"/>
    <lineage>
        <taxon>Bacteria</taxon>
        <taxon>Bacillati</taxon>
        <taxon>Actinomycetota</taxon>
        <taxon>Actinomycetes</taxon>
        <taxon>Streptosporangiales</taxon>
        <taxon>Nocardiopsidaceae</taxon>
        <taxon>Nocardiopsis</taxon>
    </lineage>
</organism>
<dbReference type="InterPro" id="IPR027381">
    <property type="entry name" value="LytR/CpsA/Psr_C"/>
</dbReference>
<dbReference type="InterPro" id="IPR050922">
    <property type="entry name" value="LytR/CpsA/Psr_CW_biosynth"/>
</dbReference>
<keyword evidence="3" id="KW-1133">Transmembrane helix</keyword>
<evidence type="ECO:0000256" key="1">
    <source>
        <dbReference type="ARBA" id="ARBA00006068"/>
    </source>
</evidence>
<dbReference type="NCBIfam" id="TIGR00350">
    <property type="entry name" value="lytR_cpsA_psr"/>
    <property type="match status" value="1"/>
</dbReference>
<keyword evidence="7" id="KW-1185">Reference proteome</keyword>
<feature type="region of interest" description="Disordered" evidence="2">
    <location>
        <begin position="481"/>
        <end position="517"/>
    </location>
</feature>
<evidence type="ECO:0000259" key="4">
    <source>
        <dbReference type="Pfam" id="PF03816"/>
    </source>
</evidence>
<evidence type="ECO:0000259" key="5">
    <source>
        <dbReference type="Pfam" id="PF13399"/>
    </source>
</evidence>
<evidence type="ECO:0000313" key="6">
    <source>
        <dbReference type="EMBL" id="MBB5432914.1"/>
    </source>
</evidence>
<feature type="region of interest" description="Disordered" evidence="2">
    <location>
        <begin position="361"/>
        <end position="391"/>
    </location>
</feature>
<proteinExistence type="inferred from homology"/>
<dbReference type="Pfam" id="PF13399">
    <property type="entry name" value="LytR_C"/>
    <property type="match status" value="1"/>
</dbReference>
<dbReference type="Gene3D" id="3.30.70.2390">
    <property type="match status" value="1"/>
</dbReference>
<dbReference type="AlphaFoldDB" id="A0A7W8QMV0"/>
<dbReference type="Gene3D" id="3.40.630.190">
    <property type="entry name" value="LCP protein"/>
    <property type="match status" value="1"/>
</dbReference>